<reference evidence="1 2" key="1">
    <citation type="submission" date="2020-08" db="EMBL/GenBank/DDBJ databases">
        <title>Genomic Encyclopedia of Type Strains, Phase IV (KMG-IV): sequencing the most valuable type-strain genomes for metagenomic binning, comparative biology and taxonomic classification.</title>
        <authorList>
            <person name="Goeker M."/>
        </authorList>
    </citation>
    <scope>NUCLEOTIDE SEQUENCE [LARGE SCALE GENOMIC DNA]</scope>
    <source>
        <strain evidence="1 2">DSM 22198</strain>
    </source>
</reference>
<evidence type="ECO:0000313" key="1">
    <source>
        <dbReference type="EMBL" id="MBB6252950.1"/>
    </source>
</evidence>
<name>A0A7X0AZK9_9PROT</name>
<dbReference type="Proteomes" id="UP000539175">
    <property type="component" value="Unassembled WGS sequence"/>
</dbReference>
<dbReference type="EMBL" id="JACIIZ010000010">
    <property type="protein sequence ID" value="MBB6252950.1"/>
    <property type="molecule type" value="Genomic_DNA"/>
</dbReference>
<keyword evidence="2" id="KW-1185">Reference proteome</keyword>
<accession>A0A7X0AZK9</accession>
<gene>
    <name evidence="1" type="ORF">FHS74_003519</name>
</gene>
<proteinExistence type="predicted"/>
<sequence length="388" mass="44293">MRKRLYHKVVATLVDLAYDEIPFRASHFPRLEQHPLAAAGRQIMHPFLGELGLEVRGFLGQVEPWLRSGWVIPARRSCLYPELSAFEDPVFFERIDAIKKRFSLREMVGRLDHGDRHLTLNVASGLKGSEYEFSMGLDLETMLGPMVTAQMEVRRAFLDRYGHDQLLPTQWHRQLSSQMQARDDLYYAARHAIIPSYLPPLIVRPPFDFYPHIGIQLRNVAANPSRNSDPARMGRLAALASQLLNLPVLVYGKPTDQTLPDYPSTRQYMPDGTPQLHAELVFLKQCRLMISPDSGWADLMGWLRIPTLLERLAYPAGFEALRPFRPKMLVADDRTDIAATITRLCTADADTVLLPDPTEGEFQNHDFLTATGEDSRTFWQDFYGQMIT</sequence>
<dbReference type="SUPFAM" id="SSF53756">
    <property type="entry name" value="UDP-Glycosyltransferase/glycogen phosphorylase"/>
    <property type="match status" value="1"/>
</dbReference>
<dbReference type="AlphaFoldDB" id="A0A7X0AZK9"/>
<dbReference type="RefSeq" id="WP_184802889.1">
    <property type="nucleotide sequence ID" value="NZ_JACIIZ010000010.1"/>
</dbReference>
<comment type="caution">
    <text evidence="1">The sequence shown here is derived from an EMBL/GenBank/DDBJ whole genome shotgun (WGS) entry which is preliminary data.</text>
</comment>
<organism evidence="1 2">
    <name type="scientific">Nitrospirillum iridis</name>
    <dbReference type="NCBI Taxonomy" id="765888"/>
    <lineage>
        <taxon>Bacteria</taxon>
        <taxon>Pseudomonadati</taxon>
        <taxon>Pseudomonadota</taxon>
        <taxon>Alphaproteobacteria</taxon>
        <taxon>Rhodospirillales</taxon>
        <taxon>Azospirillaceae</taxon>
        <taxon>Nitrospirillum</taxon>
    </lineage>
</organism>
<protein>
    <submittedName>
        <fullName evidence="1">Uncharacterized protein</fullName>
    </submittedName>
</protein>
<evidence type="ECO:0000313" key="2">
    <source>
        <dbReference type="Proteomes" id="UP000539175"/>
    </source>
</evidence>